<proteinExistence type="predicted"/>
<dbReference type="OrthoDB" id="10508008at2759"/>
<dbReference type="EMBL" id="NKCI01000150">
    <property type="protein sequence ID" value="RSL51370.1"/>
    <property type="molecule type" value="Genomic_DNA"/>
</dbReference>
<comment type="caution">
    <text evidence="1">The sequence shown here is derived from an EMBL/GenBank/DDBJ whole genome shotgun (WGS) entry which is preliminary data.</text>
</comment>
<sequence>MERVLPPIYRLDVAVTLRVESALGLFSALGAIKQPPRWWNRHLSQAAIPLAITLGGAGVVSASSVGGGVFALPLVLSSASVGLSVYELIAAHSRTNNSLPRNEAFKLLLLEAAYTILTHEKLFWLGIEEIRSKKILARAVIEVTKQSQEMIRFLEQVDASSFNEFEEALSSLVVKIRPNLGIVAE</sequence>
<reference evidence="1 2" key="1">
    <citation type="submission" date="2017-06" db="EMBL/GenBank/DDBJ databases">
        <title>Comparative genomic analysis of Ambrosia Fusariam Clade fungi.</title>
        <authorList>
            <person name="Stajich J.E."/>
            <person name="Carrillo J."/>
            <person name="Kijimoto T."/>
            <person name="Eskalen A."/>
            <person name="O'Donnell K."/>
            <person name="Kasson M."/>
        </authorList>
    </citation>
    <scope>NUCLEOTIDE SEQUENCE [LARGE SCALE GENOMIC DNA]</scope>
    <source>
        <strain evidence="1 2">NRRL62584</strain>
    </source>
</reference>
<evidence type="ECO:0000313" key="2">
    <source>
        <dbReference type="Proteomes" id="UP000288168"/>
    </source>
</evidence>
<name>A0A428PE61_9HYPO</name>
<accession>A0A428PE61</accession>
<evidence type="ECO:0000313" key="1">
    <source>
        <dbReference type="EMBL" id="RSL51370.1"/>
    </source>
</evidence>
<gene>
    <name evidence="1" type="ORF">CEP54_011456</name>
</gene>
<protein>
    <submittedName>
        <fullName evidence="1">Uncharacterized protein</fullName>
    </submittedName>
</protein>
<keyword evidence="2" id="KW-1185">Reference proteome</keyword>
<dbReference type="Proteomes" id="UP000288168">
    <property type="component" value="Unassembled WGS sequence"/>
</dbReference>
<dbReference type="AlphaFoldDB" id="A0A428PE61"/>
<organism evidence="1 2">
    <name type="scientific">Fusarium duplospermum</name>
    <dbReference type="NCBI Taxonomy" id="1325734"/>
    <lineage>
        <taxon>Eukaryota</taxon>
        <taxon>Fungi</taxon>
        <taxon>Dikarya</taxon>
        <taxon>Ascomycota</taxon>
        <taxon>Pezizomycotina</taxon>
        <taxon>Sordariomycetes</taxon>
        <taxon>Hypocreomycetidae</taxon>
        <taxon>Hypocreales</taxon>
        <taxon>Nectriaceae</taxon>
        <taxon>Fusarium</taxon>
        <taxon>Fusarium solani species complex</taxon>
    </lineage>
</organism>